<dbReference type="GeneID" id="101501746"/>
<dbReference type="STRING" id="3827.A0A1S2XGC4"/>
<proteinExistence type="predicted"/>
<feature type="compositionally biased region" description="Polar residues" evidence="1">
    <location>
        <begin position="90"/>
        <end position="105"/>
    </location>
</feature>
<dbReference type="AlphaFoldDB" id="A0A1S2XGC4"/>
<name>A0A1S2XGC4_CICAR</name>
<protein>
    <submittedName>
        <fullName evidence="3">Ethylene-responsive transcription factor ERF027-like</fullName>
    </submittedName>
</protein>
<evidence type="ECO:0000313" key="3">
    <source>
        <dbReference type="RefSeq" id="XP_004488960.1"/>
    </source>
</evidence>
<dbReference type="OrthoDB" id="1748446at2759"/>
<keyword evidence="2" id="KW-1185">Reference proteome</keyword>
<dbReference type="KEGG" id="cam:101501746"/>
<accession>A0A1S2XGC4</accession>
<evidence type="ECO:0000313" key="2">
    <source>
        <dbReference type="Proteomes" id="UP000087171"/>
    </source>
</evidence>
<dbReference type="PaxDb" id="3827-XP_004488960.1"/>
<reference evidence="3" key="2">
    <citation type="submission" date="2025-08" db="UniProtKB">
        <authorList>
            <consortium name="RefSeq"/>
        </authorList>
    </citation>
    <scope>IDENTIFICATION</scope>
    <source>
        <tissue evidence="3">Etiolated seedlings</tissue>
    </source>
</reference>
<dbReference type="RefSeq" id="XP_004488960.1">
    <property type="nucleotide sequence ID" value="XM_004488903.1"/>
</dbReference>
<sequence length="118" mass="12909">MSYPIPASISPTDIPVAAEAAAQAIIMNIMRSSQSQQGEEEEKGKTSCFEGSNSGYGQQQQYIVEDELLNMPNLLDDFTRGMQVCPPRMTSFSNYSDHDNLPSNSDGGGGDNLWSYTF</sequence>
<evidence type="ECO:0000256" key="1">
    <source>
        <dbReference type="SAM" id="MobiDB-lite"/>
    </source>
</evidence>
<reference evidence="2" key="1">
    <citation type="journal article" date="2013" name="Nat. Biotechnol.">
        <title>Draft genome sequence of chickpea (Cicer arietinum) provides a resource for trait improvement.</title>
        <authorList>
            <person name="Varshney R.K."/>
            <person name="Song C."/>
            <person name="Saxena R.K."/>
            <person name="Azam S."/>
            <person name="Yu S."/>
            <person name="Sharpe A.G."/>
            <person name="Cannon S."/>
            <person name="Baek J."/>
            <person name="Rosen B.D."/>
            <person name="Tar'an B."/>
            <person name="Millan T."/>
            <person name="Zhang X."/>
            <person name="Ramsay L.D."/>
            <person name="Iwata A."/>
            <person name="Wang Y."/>
            <person name="Nelson W."/>
            <person name="Farmer A.D."/>
            <person name="Gaur P.M."/>
            <person name="Soderlund C."/>
            <person name="Penmetsa R.V."/>
            <person name="Xu C."/>
            <person name="Bharti A.K."/>
            <person name="He W."/>
            <person name="Winter P."/>
            <person name="Zhao S."/>
            <person name="Hane J.K."/>
            <person name="Carrasquilla-Garcia N."/>
            <person name="Condie J.A."/>
            <person name="Upadhyaya H.D."/>
            <person name="Luo M.C."/>
            <person name="Thudi M."/>
            <person name="Gowda C.L."/>
            <person name="Singh N.P."/>
            <person name="Lichtenzveig J."/>
            <person name="Gali K.K."/>
            <person name="Rubio J."/>
            <person name="Nadarajan N."/>
            <person name="Dolezel J."/>
            <person name="Bansal K.C."/>
            <person name="Xu X."/>
            <person name="Edwards D."/>
            <person name="Zhang G."/>
            <person name="Kahl G."/>
            <person name="Gil J."/>
            <person name="Singh K.B."/>
            <person name="Datta S.K."/>
            <person name="Jackson S.A."/>
            <person name="Wang J."/>
            <person name="Cook D.R."/>
        </authorList>
    </citation>
    <scope>NUCLEOTIDE SEQUENCE [LARGE SCALE GENOMIC DNA]</scope>
    <source>
        <strain evidence="2">cv. CDC Frontier</strain>
    </source>
</reference>
<organism evidence="2 3">
    <name type="scientific">Cicer arietinum</name>
    <name type="common">Chickpea</name>
    <name type="synonym">Garbanzo</name>
    <dbReference type="NCBI Taxonomy" id="3827"/>
    <lineage>
        <taxon>Eukaryota</taxon>
        <taxon>Viridiplantae</taxon>
        <taxon>Streptophyta</taxon>
        <taxon>Embryophyta</taxon>
        <taxon>Tracheophyta</taxon>
        <taxon>Spermatophyta</taxon>
        <taxon>Magnoliopsida</taxon>
        <taxon>eudicotyledons</taxon>
        <taxon>Gunneridae</taxon>
        <taxon>Pentapetalae</taxon>
        <taxon>rosids</taxon>
        <taxon>fabids</taxon>
        <taxon>Fabales</taxon>
        <taxon>Fabaceae</taxon>
        <taxon>Papilionoideae</taxon>
        <taxon>50 kb inversion clade</taxon>
        <taxon>NPAAA clade</taxon>
        <taxon>Hologalegina</taxon>
        <taxon>IRL clade</taxon>
        <taxon>Cicereae</taxon>
        <taxon>Cicer</taxon>
    </lineage>
</organism>
<feature type="region of interest" description="Disordered" evidence="1">
    <location>
        <begin position="32"/>
        <end position="54"/>
    </location>
</feature>
<feature type="region of interest" description="Disordered" evidence="1">
    <location>
        <begin position="89"/>
        <end position="109"/>
    </location>
</feature>
<gene>
    <name evidence="3" type="primary">LOC101501746</name>
</gene>
<dbReference type="Proteomes" id="UP000087171">
    <property type="component" value="Chromosome Ca1"/>
</dbReference>